<gene>
    <name evidence="3" type="ORF">FDT66_04055</name>
</gene>
<protein>
    <submittedName>
        <fullName evidence="3">Uncharacterized protein</fullName>
    </submittedName>
</protein>
<dbReference type="Proteomes" id="UP000307140">
    <property type="component" value="Unassembled WGS sequence"/>
</dbReference>
<feature type="region of interest" description="Disordered" evidence="2">
    <location>
        <begin position="469"/>
        <end position="490"/>
    </location>
</feature>
<comment type="caution">
    <text evidence="3">The sequence shown here is derived from an EMBL/GenBank/DDBJ whole genome shotgun (WGS) entry which is preliminary data.</text>
</comment>
<evidence type="ECO:0000256" key="2">
    <source>
        <dbReference type="SAM" id="MobiDB-lite"/>
    </source>
</evidence>
<organism evidence="3 4">
    <name type="scientific">Polaribacter aestuariivivens</name>
    <dbReference type="NCBI Taxonomy" id="2304626"/>
    <lineage>
        <taxon>Bacteria</taxon>
        <taxon>Pseudomonadati</taxon>
        <taxon>Bacteroidota</taxon>
        <taxon>Flavobacteriia</taxon>
        <taxon>Flavobacteriales</taxon>
        <taxon>Flavobacteriaceae</taxon>
    </lineage>
</organism>
<dbReference type="RefSeq" id="WP_138534879.1">
    <property type="nucleotide sequence ID" value="NZ_VANR01000002.1"/>
</dbReference>
<accession>A0A5S3NC17</accession>
<keyword evidence="1" id="KW-0175">Coiled coil</keyword>
<feature type="compositionally biased region" description="Low complexity" evidence="2">
    <location>
        <begin position="469"/>
        <end position="483"/>
    </location>
</feature>
<name>A0A5S3NC17_9FLAO</name>
<dbReference type="OrthoDB" id="8441532at2"/>
<sequence length="751" mass="85255">MDEIFKELMTAYTPKAVTNVIKKIGASKILWENVGKRRNNLATINIGTDPAAGVTERITNAIDAVLEKEWKNQGEPEGFRSPRKAVENWFDIEHGKVSTIKSARDKKIENLSDKVQVTLYDSGKDTKPTVEIRDKGIGLEPEDFSKTILDLNGSNKIGKLHLMGAFGQGGSTALAYNNYTIIISKPHFKKDGRSKSKVSFTIVRINPGDIEKDKHEWYEYMLDKTTGQPFTLEIEDDSFEPGTLVRHVLMDLGKYKGKITTPSNSLWYLAHNYLFDPIIPFTISDRRGGRKENRTVTGNNRLLTYTDNLDYRNQVTLTFKTGKVTIYWWVLNTLGKDPRDRIKHYASISNPIIITHNGQKQGTLGNGLIKKELKLPYLDRYLIVHIEADYLDNDSKRQLFSSTRESLKDTAIVDELKKLTVDTLSEDDRLKQLDKERKQRYFTKDDTQVLDSLKKRLARRINTFLQSSGSGTSVTTSTVGESSPTKKLPEIPFEDPPTFFEITTNSPKEVFANKSFSIKFKTDAHPNYFAKVETFAAFIDPQSLGSFTGTARVNNGYGIAYFKSNEEAEIGDKGEITLDLRPIGQKSLSSSIEIEIIERPEDSGNDEKGKNKSPNIRVDFIGEEHPFFEENNWNEHSVASVISDQDEVVIYVSEENKNLQKLVERAQRKNDEAVQNIKNKYLEHISFHAFVLDKNSPDAVLTKDDEEIPTESYEKIKESELRNASETVCGMINDFFESIIIESVEQESVEI</sequence>
<reference evidence="3 4" key="1">
    <citation type="submission" date="2019-05" db="EMBL/GenBank/DDBJ databases">
        <title>Polaribacter aestuariivivens sp. nov., isolated from a tidal flat.</title>
        <authorList>
            <person name="Yoon J.-H."/>
        </authorList>
    </citation>
    <scope>NUCLEOTIDE SEQUENCE [LARGE SCALE GENOMIC DNA]</scope>
    <source>
        <strain evidence="3 4">DBTF-3</strain>
    </source>
</reference>
<evidence type="ECO:0000313" key="3">
    <source>
        <dbReference type="EMBL" id="TMM31149.1"/>
    </source>
</evidence>
<dbReference type="InterPro" id="IPR036890">
    <property type="entry name" value="HATPase_C_sf"/>
</dbReference>
<evidence type="ECO:0000256" key="1">
    <source>
        <dbReference type="SAM" id="Coils"/>
    </source>
</evidence>
<feature type="coiled-coil region" evidence="1">
    <location>
        <begin position="652"/>
        <end position="683"/>
    </location>
</feature>
<dbReference type="Gene3D" id="3.30.565.10">
    <property type="entry name" value="Histidine kinase-like ATPase, C-terminal domain"/>
    <property type="match status" value="1"/>
</dbReference>
<proteinExistence type="predicted"/>
<keyword evidence="4" id="KW-1185">Reference proteome</keyword>
<dbReference type="AlphaFoldDB" id="A0A5S3NC17"/>
<dbReference type="SUPFAM" id="SSF55874">
    <property type="entry name" value="ATPase domain of HSP90 chaperone/DNA topoisomerase II/histidine kinase"/>
    <property type="match status" value="1"/>
</dbReference>
<evidence type="ECO:0000313" key="4">
    <source>
        <dbReference type="Proteomes" id="UP000307140"/>
    </source>
</evidence>
<dbReference type="EMBL" id="VANR01000002">
    <property type="protein sequence ID" value="TMM31149.1"/>
    <property type="molecule type" value="Genomic_DNA"/>
</dbReference>